<dbReference type="Pfam" id="PF17763">
    <property type="entry name" value="Asparaginase_C"/>
    <property type="match status" value="1"/>
</dbReference>
<dbReference type="InterPro" id="IPR006033">
    <property type="entry name" value="AsnA_fam"/>
</dbReference>
<sequence length="467" mass="51695">MRSQLLRRADVARPLGYHLLFRQLSGTKKTSDQPNVTNPDDEILRNLQGISLQPPAGALWRHDDFKVNAVNAVDTLSEYHQHVTEKEFIPQVPLHKNDGRSRKRVLMLCTGGTLTMDQDEDGALAPVEGALSKYMKEMHELQAPQMPEVVLHEYSPFLDSSDLGPADWARIAQDIRVNYLHFDGFVIIMGTDTMAYAATALSFMLENLGKPVVFTGSQIPLCEPYNDARRNLIMALIFASRDTINEVTIFFHDRLLRANRATKVNTHRLMAFDSPNIDPLATIGISIDENEHLVLPPAKGALRLHTRMDTRILTVRLVPGFDGAMLRQLIEGSKEERKLRALILQLYGTGNIPSVKQSLIQLLADASDQGILVMASTQCYTGSVLLGHYAVGKALESAGVVSASDMTLEAIACKIAYLFGRGDLNHKEVASLMGVSLRGEMTPAEALSLPPLSSAYQRGMKKGKKYY</sequence>
<dbReference type="GO" id="GO:0004067">
    <property type="term" value="F:asparaginase activity"/>
    <property type="evidence" value="ECO:0007669"/>
    <property type="project" value="UniProtKB-UniRule"/>
</dbReference>
<evidence type="ECO:0000256" key="5">
    <source>
        <dbReference type="PIRSR" id="PIRSR001220-1"/>
    </source>
</evidence>
<feature type="binding site" evidence="6">
    <location>
        <begin position="191"/>
        <end position="192"/>
    </location>
    <ligand>
        <name>substrate</name>
    </ligand>
</feature>
<dbReference type="SFLD" id="SFLDS00057">
    <property type="entry name" value="Glutaminase/Asparaginase"/>
    <property type="match status" value="1"/>
</dbReference>
<dbReference type="PRINTS" id="PR00139">
    <property type="entry name" value="ASNGLNASE"/>
</dbReference>
<dbReference type="SUPFAM" id="SSF53774">
    <property type="entry name" value="Glutaminase/Asparaginase"/>
    <property type="match status" value="1"/>
</dbReference>
<feature type="domain" description="L-asparaginase N-terminal" evidence="7">
    <location>
        <begin position="104"/>
        <end position="288"/>
    </location>
</feature>
<dbReference type="InParanoid" id="A0A1Z5JG02"/>
<dbReference type="PIRSF" id="PIRSF001220">
    <property type="entry name" value="L-ASNase_gatD"/>
    <property type="match status" value="1"/>
</dbReference>
<evidence type="ECO:0000256" key="2">
    <source>
        <dbReference type="ARBA" id="ARBA00012920"/>
    </source>
</evidence>
<dbReference type="FunFam" id="3.40.50.40:FF:000001">
    <property type="entry name" value="L-asparaginase 1"/>
    <property type="match status" value="1"/>
</dbReference>
<name>A0A1Z5JG02_FISSO</name>
<dbReference type="InterPro" id="IPR036152">
    <property type="entry name" value="Asp/glu_Ase-like_sf"/>
</dbReference>
<feature type="active site" description="O-isoaspartyl threonine intermediate" evidence="5">
    <location>
        <position position="113"/>
    </location>
</feature>
<evidence type="ECO:0000259" key="8">
    <source>
        <dbReference type="Pfam" id="PF17763"/>
    </source>
</evidence>
<dbReference type="Gene3D" id="3.40.50.40">
    <property type="match status" value="1"/>
</dbReference>
<dbReference type="FunFam" id="3.40.50.1170:FF:000001">
    <property type="entry name" value="L-asparaginase 2"/>
    <property type="match status" value="1"/>
</dbReference>
<comment type="similarity">
    <text evidence="1">Belongs to the asparaginase 1 family.</text>
</comment>
<dbReference type="OrthoDB" id="427002at2759"/>
<evidence type="ECO:0000313" key="9">
    <source>
        <dbReference type="EMBL" id="GAX12934.1"/>
    </source>
</evidence>
<dbReference type="Pfam" id="PF00710">
    <property type="entry name" value="Asparaginase"/>
    <property type="match status" value="1"/>
</dbReference>
<dbReference type="Gene3D" id="3.40.50.1170">
    <property type="entry name" value="L-asparaginase, N-terminal domain"/>
    <property type="match status" value="1"/>
</dbReference>
<dbReference type="CDD" id="cd08963">
    <property type="entry name" value="L-asparaginase_I"/>
    <property type="match status" value="1"/>
</dbReference>
<evidence type="ECO:0000256" key="4">
    <source>
        <dbReference type="ARBA" id="ARBA00049366"/>
    </source>
</evidence>
<dbReference type="InterPro" id="IPR006034">
    <property type="entry name" value="Asparaginase/glutaminase-like"/>
</dbReference>
<dbReference type="NCBIfam" id="TIGR00519">
    <property type="entry name" value="asnASE_I"/>
    <property type="match status" value="1"/>
</dbReference>
<dbReference type="InterPro" id="IPR040919">
    <property type="entry name" value="Asparaginase_C"/>
</dbReference>
<dbReference type="InterPro" id="IPR027474">
    <property type="entry name" value="L-asparaginase_N"/>
</dbReference>
<dbReference type="EC" id="3.5.1.1" evidence="2"/>
<protein>
    <recommendedName>
        <fullName evidence="2">asparaginase</fullName>
        <ecNumber evidence="2">3.5.1.1</ecNumber>
    </recommendedName>
</protein>
<keyword evidence="3 9" id="KW-0378">Hydrolase</keyword>
<evidence type="ECO:0000256" key="3">
    <source>
        <dbReference type="ARBA" id="ARBA00022801"/>
    </source>
</evidence>
<feature type="domain" description="Asparaginase/glutaminase C-terminal" evidence="8">
    <location>
        <begin position="312"/>
        <end position="433"/>
    </location>
</feature>
<dbReference type="PIRSF" id="PIRSF500176">
    <property type="entry name" value="L_ASNase"/>
    <property type="match status" value="1"/>
</dbReference>
<dbReference type="AlphaFoldDB" id="A0A1Z5JG02"/>
<keyword evidence="10" id="KW-1185">Reference proteome</keyword>
<comment type="caution">
    <text evidence="9">The sequence shown here is derived from an EMBL/GenBank/DDBJ whole genome shotgun (WGS) entry which is preliminary data.</text>
</comment>
<gene>
    <name evidence="9" type="ORF">FisN_22Hu251</name>
</gene>
<dbReference type="Proteomes" id="UP000198406">
    <property type="component" value="Unassembled WGS sequence"/>
</dbReference>
<accession>A0A1Z5JG02</accession>
<dbReference type="InterPro" id="IPR037152">
    <property type="entry name" value="L-asparaginase_N_sf"/>
</dbReference>
<reference evidence="9 10" key="1">
    <citation type="journal article" date="2015" name="Plant Cell">
        <title>Oil accumulation by the oleaginous diatom Fistulifera solaris as revealed by the genome and transcriptome.</title>
        <authorList>
            <person name="Tanaka T."/>
            <person name="Maeda Y."/>
            <person name="Veluchamy A."/>
            <person name="Tanaka M."/>
            <person name="Abida H."/>
            <person name="Marechal E."/>
            <person name="Bowler C."/>
            <person name="Muto M."/>
            <person name="Sunaga Y."/>
            <person name="Tanaka M."/>
            <person name="Yoshino T."/>
            <person name="Taniguchi T."/>
            <person name="Fukuda Y."/>
            <person name="Nemoto M."/>
            <person name="Matsumoto M."/>
            <person name="Wong P.S."/>
            <person name="Aburatani S."/>
            <person name="Fujibuchi W."/>
        </authorList>
    </citation>
    <scope>NUCLEOTIDE SEQUENCE [LARGE SCALE GENOMIC DNA]</scope>
    <source>
        <strain evidence="9 10">JPCC DA0580</strain>
    </source>
</reference>
<dbReference type="InterPro" id="IPR027473">
    <property type="entry name" value="L-asparaginase_C"/>
</dbReference>
<dbReference type="SMART" id="SM00870">
    <property type="entry name" value="Asparaginase"/>
    <property type="match status" value="1"/>
</dbReference>
<dbReference type="InterPro" id="IPR041725">
    <property type="entry name" value="L-asparaginase_I"/>
</dbReference>
<evidence type="ECO:0000259" key="7">
    <source>
        <dbReference type="Pfam" id="PF00710"/>
    </source>
</evidence>
<dbReference type="PANTHER" id="PTHR11707">
    <property type="entry name" value="L-ASPARAGINASE"/>
    <property type="match status" value="1"/>
</dbReference>
<evidence type="ECO:0000256" key="1">
    <source>
        <dbReference type="ARBA" id="ARBA00010518"/>
    </source>
</evidence>
<dbReference type="GO" id="GO:0009066">
    <property type="term" value="P:aspartate family amino acid metabolic process"/>
    <property type="evidence" value="ECO:0007669"/>
    <property type="project" value="UniProtKB-ARBA"/>
</dbReference>
<comment type="catalytic activity">
    <reaction evidence="4">
        <text>L-asparagine + H2O = L-aspartate + NH4(+)</text>
        <dbReference type="Rhea" id="RHEA:21016"/>
        <dbReference type="ChEBI" id="CHEBI:15377"/>
        <dbReference type="ChEBI" id="CHEBI:28938"/>
        <dbReference type="ChEBI" id="CHEBI:29991"/>
        <dbReference type="ChEBI" id="CHEBI:58048"/>
        <dbReference type="EC" id="3.5.1.1"/>
    </reaction>
</comment>
<dbReference type="PROSITE" id="PS51732">
    <property type="entry name" value="ASN_GLN_ASE_3"/>
    <property type="match status" value="1"/>
</dbReference>
<evidence type="ECO:0000256" key="6">
    <source>
        <dbReference type="PIRSR" id="PIRSR001220-2"/>
    </source>
</evidence>
<evidence type="ECO:0000313" key="10">
    <source>
        <dbReference type="Proteomes" id="UP000198406"/>
    </source>
</evidence>
<dbReference type="EMBL" id="BDSP01000059">
    <property type="protein sequence ID" value="GAX12934.1"/>
    <property type="molecule type" value="Genomic_DNA"/>
</dbReference>
<organism evidence="9 10">
    <name type="scientific">Fistulifera solaris</name>
    <name type="common">Oleaginous diatom</name>
    <dbReference type="NCBI Taxonomy" id="1519565"/>
    <lineage>
        <taxon>Eukaryota</taxon>
        <taxon>Sar</taxon>
        <taxon>Stramenopiles</taxon>
        <taxon>Ochrophyta</taxon>
        <taxon>Bacillariophyta</taxon>
        <taxon>Bacillariophyceae</taxon>
        <taxon>Bacillariophycidae</taxon>
        <taxon>Naviculales</taxon>
        <taxon>Naviculaceae</taxon>
        <taxon>Fistulifera</taxon>
    </lineage>
</organism>
<proteinExistence type="inferred from homology"/>
<dbReference type="PANTHER" id="PTHR11707:SF28">
    <property type="entry name" value="60 KDA LYSOPHOSPHOLIPASE"/>
    <property type="match status" value="1"/>
</dbReference>
<feature type="binding site" evidence="6">
    <location>
        <position position="160"/>
    </location>
    <ligand>
        <name>substrate</name>
    </ligand>
</feature>